<feature type="transmembrane region" description="Helical" evidence="1">
    <location>
        <begin position="177"/>
        <end position="198"/>
    </location>
</feature>
<dbReference type="PANTHER" id="PTHR39084:SF1">
    <property type="entry name" value="DUF4010 DOMAIN-CONTAINING PROTEIN"/>
    <property type="match status" value="1"/>
</dbReference>
<proteinExistence type="predicted"/>
<keyword evidence="1" id="KW-0812">Transmembrane</keyword>
<feature type="domain" description="DUF4010" evidence="3">
    <location>
        <begin position="182"/>
        <end position="390"/>
    </location>
</feature>
<name>A0ABX1Q1U8_9RHOO</name>
<evidence type="ECO:0000313" key="5">
    <source>
        <dbReference type="Proteomes" id="UP000623795"/>
    </source>
</evidence>
<feature type="transmembrane region" description="Helical" evidence="1">
    <location>
        <begin position="362"/>
        <end position="381"/>
    </location>
</feature>
<feature type="domain" description="MgtC/SapB/SrpB/YhiD N-terminal" evidence="2">
    <location>
        <begin position="16"/>
        <end position="133"/>
    </location>
</feature>
<dbReference type="InterPro" id="IPR049177">
    <property type="entry name" value="MgtC_SapB_SrpB_YhiD_N"/>
</dbReference>
<reference evidence="4 5" key="1">
    <citation type="submission" date="2019-12" db="EMBL/GenBank/DDBJ databases">
        <title>Comparative genomics gives insights into the taxonomy of the Azoarcus-Aromatoleum group and reveals separate origins of nif in the plant-associated Azoarcus and non-plant-associated Aromatoleum sub-groups.</title>
        <authorList>
            <person name="Lafos M."/>
            <person name="Maluk M."/>
            <person name="Batista M."/>
            <person name="Junghare M."/>
            <person name="Carmona M."/>
            <person name="Faoro H."/>
            <person name="Cruz L.M."/>
            <person name="Battistoni F."/>
            <person name="De Souza E."/>
            <person name="Pedrosa F."/>
            <person name="Chen W.-M."/>
            <person name="Poole P.S."/>
            <person name="Dixon R.A."/>
            <person name="James E.K."/>
        </authorList>
    </citation>
    <scope>NUCLEOTIDE SEQUENCE [LARGE SCALE GENOMIC DNA]</scope>
    <source>
        <strain evidence="4 5">Td21</strain>
    </source>
</reference>
<dbReference type="Proteomes" id="UP000623795">
    <property type="component" value="Unassembled WGS sequence"/>
</dbReference>
<feature type="transmembrane region" description="Helical" evidence="1">
    <location>
        <begin position="236"/>
        <end position="260"/>
    </location>
</feature>
<dbReference type="Pfam" id="PF13194">
    <property type="entry name" value="DUF4010"/>
    <property type="match status" value="1"/>
</dbReference>
<comment type="caution">
    <text evidence="4">The sequence shown here is derived from an EMBL/GenBank/DDBJ whole genome shotgun (WGS) entry which is preliminary data.</text>
</comment>
<feature type="transmembrane region" description="Helical" evidence="1">
    <location>
        <begin position="62"/>
        <end position="81"/>
    </location>
</feature>
<evidence type="ECO:0000256" key="1">
    <source>
        <dbReference type="SAM" id="Phobius"/>
    </source>
</evidence>
<dbReference type="RefSeq" id="WP_169257459.1">
    <property type="nucleotide sequence ID" value="NZ_WTVN01000033.1"/>
</dbReference>
<feature type="transmembrane region" description="Helical" evidence="1">
    <location>
        <begin position="144"/>
        <end position="161"/>
    </location>
</feature>
<dbReference type="InterPro" id="IPR025105">
    <property type="entry name" value="DUF4010"/>
</dbReference>
<feature type="transmembrane region" description="Helical" evidence="1">
    <location>
        <begin position="401"/>
        <end position="418"/>
    </location>
</feature>
<dbReference type="EMBL" id="WTVN01000033">
    <property type="protein sequence ID" value="NMG45628.1"/>
    <property type="molecule type" value="Genomic_DNA"/>
</dbReference>
<feature type="transmembrane region" description="Helical" evidence="1">
    <location>
        <begin position="266"/>
        <end position="286"/>
    </location>
</feature>
<feature type="transmembrane region" description="Helical" evidence="1">
    <location>
        <begin position="93"/>
        <end position="124"/>
    </location>
</feature>
<protein>
    <submittedName>
        <fullName evidence="4">DUF4010 domain-containing protein</fullName>
    </submittedName>
</protein>
<feature type="transmembrane region" description="Helical" evidence="1">
    <location>
        <begin position="6"/>
        <end position="25"/>
    </location>
</feature>
<evidence type="ECO:0000313" key="4">
    <source>
        <dbReference type="EMBL" id="NMG45628.1"/>
    </source>
</evidence>
<keyword evidence="5" id="KW-1185">Reference proteome</keyword>
<dbReference type="PANTHER" id="PTHR39084">
    <property type="entry name" value="MEMBRANE PROTEIN-RELATED"/>
    <property type="match status" value="1"/>
</dbReference>
<keyword evidence="1" id="KW-0472">Membrane</keyword>
<dbReference type="Pfam" id="PF02308">
    <property type="entry name" value="MgtC"/>
    <property type="match status" value="1"/>
</dbReference>
<evidence type="ECO:0000259" key="2">
    <source>
        <dbReference type="Pfam" id="PF02308"/>
    </source>
</evidence>
<feature type="transmembrane region" description="Helical" evidence="1">
    <location>
        <begin position="307"/>
        <end position="326"/>
    </location>
</feature>
<sequence length="423" mass="44317">MPFAKPVDLAQIEAFLIALGIGLLIGLERERVASARAGVRTFGLVGLFGALVGMLGEHLGSIMPIVVGMAIVGVMLIGAYLRHPDPVDPGTTSVAAMLVCYCLGVAVWLGHAMVAVILAVTTTIVLYFKTELRGVATRLEAKEWISIFQFAVLSLVILPFLPDETFDPFNAINPRQVWWMVVLISGLSLAGYATLRLIGARYGAAFVGIAGGLASSTATTLVYAREAREDPRSAPMAALVIVLANLVMMVRVAMIAAVVAPGVVKSLAMTIAPALLLGAISLFWYWREQSNGQAFMPETRNPTELRAALGFGAVYAAVLFISAWLSEIAGSQGIYVLALVSGLTDMDAIALSSMRLFTLGKLALDVTVVAIGLTMISNLVFKTGVAVVVGGRPLGLKILGGMGAVAVGLGGGIAWYALSAGRL</sequence>
<evidence type="ECO:0000259" key="3">
    <source>
        <dbReference type="Pfam" id="PF13194"/>
    </source>
</evidence>
<feature type="transmembrane region" description="Helical" evidence="1">
    <location>
        <begin position="332"/>
        <end position="350"/>
    </location>
</feature>
<feature type="transmembrane region" description="Helical" evidence="1">
    <location>
        <begin position="204"/>
        <end position="224"/>
    </location>
</feature>
<keyword evidence="1" id="KW-1133">Transmembrane helix</keyword>
<accession>A0ABX1Q1U8</accession>
<gene>
    <name evidence="4" type="ORF">GPA22_18080</name>
</gene>
<feature type="transmembrane region" description="Helical" evidence="1">
    <location>
        <begin position="37"/>
        <end position="56"/>
    </location>
</feature>
<organism evidence="4 5">
    <name type="scientific">Aromatoleum toluvorans</name>
    <dbReference type="NCBI Taxonomy" id="92002"/>
    <lineage>
        <taxon>Bacteria</taxon>
        <taxon>Pseudomonadati</taxon>
        <taxon>Pseudomonadota</taxon>
        <taxon>Betaproteobacteria</taxon>
        <taxon>Rhodocyclales</taxon>
        <taxon>Rhodocyclaceae</taxon>
        <taxon>Aromatoleum</taxon>
    </lineage>
</organism>